<name>A0AAW1UZI3_9CUCU</name>
<feature type="non-terminal residue" evidence="2">
    <location>
        <position position="107"/>
    </location>
</feature>
<gene>
    <name evidence="2" type="ORF">WA026_010879</name>
</gene>
<protein>
    <submittedName>
        <fullName evidence="2">Uncharacterized protein</fullName>
    </submittedName>
</protein>
<comment type="caution">
    <text evidence="2">The sequence shown here is derived from an EMBL/GenBank/DDBJ whole genome shotgun (WGS) entry which is preliminary data.</text>
</comment>
<evidence type="ECO:0000313" key="3">
    <source>
        <dbReference type="Proteomes" id="UP001431783"/>
    </source>
</evidence>
<accession>A0AAW1UZI3</accession>
<proteinExistence type="predicted"/>
<sequence length="107" mass="12379">MERPRYSERVTRTETNISRSSAVERSFCTAQKKERIAGGETLGKCNPANPSRERTGPVPTDRLFSELKVFDPKQLYTKSVILFTSVNKSKLLYEHLFYAHNTRQNMH</sequence>
<evidence type="ECO:0000313" key="2">
    <source>
        <dbReference type="EMBL" id="KAK9885380.1"/>
    </source>
</evidence>
<keyword evidence="3" id="KW-1185">Reference proteome</keyword>
<dbReference type="Proteomes" id="UP001431783">
    <property type="component" value="Unassembled WGS sequence"/>
</dbReference>
<organism evidence="2 3">
    <name type="scientific">Henosepilachna vigintioctopunctata</name>
    <dbReference type="NCBI Taxonomy" id="420089"/>
    <lineage>
        <taxon>Eukaryota</taxon>
        <taxon>Metazoa</taxon>
        <taxon>Ecdysozoa</taxon>
        <taxon>Arthropoda</taxon>
        <taxon>Hexapoda</taxon>
        <taxon>Insecta</taxon>
        <taxon>Pterygota</taxon>
        <taxon>Neoptera</taxon>
        <taxon>Endopterygota</taxon>
        <taxon>Coleoptera</taxon>
        <taxon>Polyphaga</taxon>
        <taxon>Cucujiformia</taxon>
        <taxon>Coccinelloidea</taxon>
        <taxon>Coccinellidae</taxon>
        <taxon>Epilachninae</taxon>
        <taxon>Epilachnini</taxon>
        <taxon>Henosepilachna</taxon>
    </lineage>
</organism>
<evidence type="ECO:0000256" key="1">
    <source>
        <dbReference type="SAM" id="MobiDB-lite"/>
    </source>
</evidence>
<dbReference type="EMBL" id="JARQZJ010000095">
    <property type="protein sequence ID" value="KAK9885380.1"/>
    <property type="molecule type" value="Genomic_DNA"/>
</dbReference>
<dbReference type="AlphaFoldDB" id="A0AAW1UZI3"/>
<reference evidence="2 3" key="1">
    <citation type="submission" date="2023-03" db="EMBL/GenBank/DDBJ databases">
        <title>Genome insight into feeding habits of ladybird beetles.</title>
        <authorList>
            <person name="Li H.-S."/>
            <person name="Huang Y.-H."/>
            <person name="Pang H."/>
        </authorList>
    </citation>
    <scope>NUCLEOTIDE SEQUENCE [LARGE SCALE GENOMIC DNA]</scope>
    <source>
        <strain evidence="2">SYSU_2023b</strain>
        <tissue evidence="2">Whole body</tissue>
    </source>
</reference>
<feature type="region of interest" description="Disordered" evidence="1">
    <location>
        <begin position="39"/>
        <end position="59"/>
    </location>
</feature>